<sequence>MAGMTMEDEQAPGLLSLRHPVVCGAIRTRRLQEARTRDADHIDYVRSHLEPSDVPRDGLEQRRGMLGPPN</sequence>
<feature type="compositionally biased region" description="Basic and acidic residues" evidence="1">
    <location>
        <begin position="46"/>
        <end position="63"/>
    </location>
</feature>
<comment type="caution">
    <text evidence="2">The sequence shown here is derived from an EMBL/GenBank/DDBJ whole genome shotgun (WGS) entry which is preliminary data.</text>
</comment>
<dbReference type="EMBL" id="LNJP01000001">
    <property type="protein sequence ID" value="KWZ36470.1"/>
    <property type="molecule type" value="Genomic_DNA"/>
</dbReference>
<protein>
    <submittedName>
        <fullName evidence="2">Uncharacterized protein</fullName>
    </submittedName>
</protein>
<evidence type="ECO:0000256" key="1">
    <source>
        <dbReference type="SAM" id="MobiDB-lite"/>
    </source>
</evidence>
<feature type="region of interest" description="Disordered" evidence="1">
    <location>
        <begin position="46"/>
        <end position="70"/>
    </location>
</feature>
<name>A0AAW3Q3J9_9BURK</name>
<accession>A0AAW3Q3J9</accession>
<reference evidence="2 3" key="1">
    <citation type="submission" date="2015-11" db="EMBL/GenBank/DDBJ databases">
        <authorList>
            <person name="Sahl J."/>
            <person name="Wagner D."/>
            <person name="Keim P."/>
        </authorList>
    </citation>
    <scope>NUCLEOTIDE SEQUENCE [LARGE SCALE GENOMIC DNA]</scope>
    <source>
        <strain evidence="2 3">AZ-4-2-10-S1-D7</strain>
    </source>
</reference>
<proteinExistence type="predicted"/>
<organism evidence="2 3">
    <name type="scientific">Burkholderia anthina</name>
    <dbReference type="NCBI Taxonomy" id="179879"/>
    <lineage>
        <taxon>Bacteria</taxon>
        <taxon>Pseudomonadati</taxon>
        <taxon>Pseudomonadota</taxon>
        <taxon>Betaproteobacteria</taxon>
        <taxon>Burkholderiales</taxon>
        <taxon>Burkholderiaceae</taxon>
        <taxon>Burkholderia</taxon>
        <taxon>Burkholderia cepacia complex</taxon>
    </lineage>
</organism>
<evidence type="ECO:0000313" key="3">
    <source>
        <dbReference type="Proteomes" id="UP000070434"/>
    </source>
</evidence>
<dbReference type="AlphaFoldDB" id="A0AAW3Q3J9"/>
<evidence type="ECO:0000313" key="2">
    <source>
        <dbReference type="EMBL" id="KWZ36470.1"/>
    </source>
</evidence>
<gene>
    <name evidence="2" type="ORF">WS64_13565</name>
</gene>
<dbReference type="Proteomes" id="UP000070434">
    <property type="component" value="Chromosome 1"/>
</dbReference>